<accession>X1SLV0</accession>
<protein>
    <recommendedName>
        <fullName evidence="2">MacB-like periplasmic core domain-containing protein</fullName>
    </recommendedName>
</protein>
<organism evidence="1">
    <name type="scientific">marine sediment metagenome</name>
    <dbReference type="NCBI Taxonomy" id="412755"/>
    <lineage>
        <taxon>unclassified sequences</taxon>
        <taxon>metagenomes</taxon>
        <taxon>ecological metagenomes</taxon>
    </lineage>
</organism>
<feature type="non-terminal residue" evidence="1">
    <location>
        <position position="263"/>
    </location>
</feature>
<dbReference type="EMBL" id="BARW01024622">
    <property type="protein sequence ID" value="GAI94017.1"/>
    <property type="molecule type" value="Genomic_DNA"/>
</dbReference>
<name>X1SLV0_9ZZZZ</name>
<evidence type="ECO:0000313" key="1">
    <source>
        <dbReference type="EMBL" id="GAI94017.1"/>
    </source>
</evidence>
<comment type="caution">
    <text evidence="1">The sequence shown here is derived from an EMBL/GenBank/DDBJ whole genome shotgun (WGS) entry which is preliminary data.</text>
</comment>
<evidence type="ECO:0008006" key="2">
    <source>
        <dbReference type="Google" id="ProtNLM"/>
    </source>
</evidence>
<dbReference type="AlphaFoldDB" id="X1SLV0"/>
<reference evidence="1" key="1">
    <citation type="journal article" date="2014" name="Front. Microbiol.">
        <title>High frequency of phylogenetically diverse reductive dehalogenase-homologous genes in deep subseafloor sedimentary metagenomes.</title>
        <authorList>
            <person name="Kawai M."/>
            <person name="Futagami T."/>
            <person name="Toyoda A."/>
            <person name="Takaki Y."/>
            <person name="Nishi S."/>
            <person name="Hori S."/>
            <person name="Arai W."/>
            <person name="Tsubouchi T."/>
            <person name="Morono Y."/>
            <person name="Uchiyama I."/>
            <person name="Ito T."/>
            <person name="Fujiyama A."/>
            <person name="Inagaki F."/>
            <person name="Takami H."/>
        </authorList>
    </citation>
    <scope>NUCLEOTIDE SEQUENCE</scope>
    <source>
        <strain evidence="1">Expedition CK06-06</strain>
    </source>
</reference>
<proteinExistence type="predicted"/>
<sequence>GVLVAVAFLSSIPLYSNALDDLGLAHALREKPIELLDVHIYARSYHIDPEDYSRGRELVDRQASRNIKSLVRQEERYIKSQTFYAAWADRPIPSGSARPKGYFQVFTNLEKHITLLEGHYPDPFPSGLSQEELADPGLEIEAMIGSEAAETFGVGVGDRLLFIHPWSDLPQPITIKLTGIIDPIDPKEEFWFLNTEIFTGPKDEGTVAPLFIPEQTLFEGVARIAPLTTVTYHWFYYIDPARINTQNAESIKNAINRMERQIT</sequence>
<feature type="non-terminal residue" evidence="1">
    <location>
        <position position="1"/>
    </location>
</feature>
<gene>
    <name evidence="1" type="ORF">S12H4_40556</name>
</gene>